<dbReference type="InterPro" id="IPR009057">
    <property type="entry name" value="Homeodomain-like_sf"/>
</dbReference>
<keyword evidence="3" id="KW-0804">Transcription</keyword>
<dbReference type="Pfam" id="PF00440">
    <property type="entry name" value="TetR_N"/>
    <property type="match status" value="1"/>
</dbReference>
<dbReference type="InterPro" id="IPR011075">
    <property type="entry name" value="TetR_C"/>
</dbReference>
<proteinExistence type="predicted"/>
<dbReference type="SUPFAM" id="SSF48498">
    <property type="entry name" value="Tetracyclin repressor-like, C-terminal domain"/>
    <property type="match status" value="1"/>
</dbReference>
<gene>
    <name evidence="6" type="ORF">DJ017_08230</name>
</gene>
<evidence type="ECO:0000259" key="5">
    <source>
        <dbReference type="PROSITE" id="PS50977"/>
    </source>
</evidence>
<evidence type="ECO:0000256" key="4">
    <source>
        <dbReference type="PROSITE-ProRule" id="PRU00335"/>
    </source>
</evidence>
<keyword evidence="2 4" id="KW-0238">DNA-binding</keyword>
<dbReference type="InterPro" id="IPR036271">
    <property type="entry name" value="Tet_transcr_reg_TetR-rel_C_sf"/>
</dbReference>
<feature type="DNA-binding region" description="H-T-H motif" evidence="4">
    <location>
        <begin position="33"/>
        <end position="52"/>
    </location>
</feature>
<keyword evidence="1" id="KW-0805">Transcription regulation</keyword>
<dbReference type="Gene3D" id="1.10.357.10">
    <property type="entry name" value="Tetracycline Repressor, domain 2"/>
    <property type="match status" value="1"/>
</dbReference>
<dbReference type="PANTHER" id="PTHR47506">
    <property type="entry name" value="TRANSCRIPTIONAL REGULATORY PROTEIN"/>
    <property type="match status" value="1"/>
</dbReference>
<dbReference type="OrthoDB" id="9811084at2"/>
<evidence type="ECO:0000313" key="6">
    <source>
        <dbReference type="EMBL" id="RAK54508.1"/>
    </source>
</evidence>
<evidence type="ECO:0000256" key="2">
    <source>
        <dbReference type="ARBA" id="ARBA00023125"/>
    </source>
</evidence>
<dbReference type="GO" id="GO:0003677">
    <property type="term" value="F:DNA binding"/>
    <property type="evidence" value="ECO:0007669"/>
    <property type="project" value="UniProtKB-UniRule"/>
</dbReference>
<evidence type="ECO:0000256" key="3">
    <source>
        <dbReference type="ARBA" id="ARBA00023163"/>
    </source>
</evidence>
<dbReference type="AlphaFoldDB" id="A0A328ANT3"/>
<comment type="caution">
    <text evidence="6">The sequence shown here is derived from an EMBL/GenBank/DDBJ whole genome shotgun (WGS) entry which is preliminary data.</text>
</comment>
<dbReference type="PRINTS" id="PR00455">
    <property type="entry name" value="HTHTETR"/>
</dbReference>
<accession>A0A328ANT3</accession>
<name>A0A328ANT3_9CAUL</name>
<dbReference type="SUPFAM" id="SSF46689">
    <property type="entry name" value="Homeodomain-like"/>
    <property type="match status" value="1"/>
</dbReference>
<sequence>MEPQLLRKGDATRARILETAAREAAQKGLGAVSLGELAGAVGLSKSGLFKHFESKEAMQQAVVEQITARFADFVWAPAIDLAPGRARLEKVFRRWLDWAELEWPASGCPMVTFSIELDDQPGPLRDYLQGQLRRWRRTLMREFAAIRTPPLDEDQAELCYFEMKSLVLGHTEARRMMGDMDARGLAERAFAGLLKRAEIGAV</sequence>
<feature type="domain" description="HTH tetR-type" evidence="5">
    <location>
        <begin position="10"/>
        <end position="70"/>
    </location>
</feature>
<dbReference type="Proteomes" id="UP000249254">
    <property type="component" value="Unassembled WGS sequence"/>
</dbReference>
<dbReference type="PANTHER" id="PTHR47506:SF6">
    <property type="entry name" value="HTH-TYPE TRANSCRIPTIONAL REPRESSOR NEMR"/>
    <property type="match status" value="1"/>
</dbReference>
<dbReference type="EMBL" id="QFYQ01000001">
    <property type="protein sequence ID" value="RAK54508.1"/>
    <property type="molecule type" value="Genomic_DNA"/>
</dbReference>
<organism evidence="6 7">
    <name type="scientific">Phenylobacterium soli</name>
    <dbReference type="NCBI Taxonomy" id="2170551"/>
    <lineage>
        <taxon>Bacteria</taxon>
        <taxon>Pseudomonadati</taxon>
        <taxon>Pseudomonadota</taxon>
        <taxon>Alphaproteobacteria</taxon>
        <taxon>Caulobacterales</taxon>
        <taxon>Caulobacteraceae</taxon>
        <taxon>Phenylobacterium</taxon>
    </lineage>
</organism>
<evidence type="ECO:0000313" key="7">
    <source>
        <dbReference type="Proteomes" id="UP000249254"/>
    </source>
</evidence>
<dbReference type="Pfam" id="PF16925">
    <property type="entry name" value="TetR_C_13"/>
    <property type="match status" value="1"/>
</dbReference>
<dbReference type="PROSITE" id="PS50977">
    <property type="entry name" value="HTH_TETR_2"/>
    <property type="match status" value="1"/>
</dbReference>
<dbReference type="InterPro" id="IPR001647">
    <property type="entry name" value="HTH_TetR"/>
</dbReference>
<keyword evidence="7" id="KW-1185">Reference proteome</keyword>
<reference evidence="7" key="1">
    <citation type="submission" date="2018-05" db="EMBL/GenBank/DDBJ databases">
        <authorList>
            <person name="Li X."/>
        </authorList>
    </citation>
    <scope>NUCLEOTIDE SEQUENCE [LARGE SCALE GENOMIC DNA]</scope>
    <source>
        <strain evidence="7">LX32</strain>
    </source>
</reference>
<protein>
    <submittedName>
        <fullName evidence="6">TetR/AcrR family transcriptional regulator</fullName>
    </submittedName>
</protein>
<evidence type="ECO:0000256" key="1">
    <source>
        <dbReference type="ARBA" id="ARBA00023015"/>
    </source>
</evidence>
<dbReference type="Gene3D" id="1.10.10.60">
    <property type="entry name" value="Homeodomain-like"/>
    <property type="match status" value="1"/>
</dbReference>